<comment type="caution">
    <text evidence="2">The sequence shown here is derived from an EMBL/GenBank/DDBJ whole genome shotgun (WGS) entry which is preliminary data.</text>
</comment>
<dbReference type="Gene3D" id="3.10.129.10">
    <property type="entry name" value="Hotdog Thioesterase"/>
    <property type="match status" value="2"/>
</dbReference>
<dbReference type="SUPFAM" id="SSF54637">
    <property type="entry name" value="Thioesterase/thiol ester dehydrase-isomerase"/>
    <property type="match status" value="2"/>
</dbReference>
<accession>A0A932CNJ2</accession>
<dbReference type="EMBL" id="JACPRF010000220">
    <property type="protein sequence ID" value="MBI2876678.1"/>
    <property type="molecule type" value="Genomic_DNA"/>
</dbReference>
<protein>
    <submittedName>
        <fullName evidence="2">MaoC family dehydratase N-terminal domain-containing protein</fullName>
    </submittedName>
</protein>
<name>A0A932CNJ2_UNCTE</name>
<dbReference type="PANTHER" id="PTHR43437">
    <property type="entry name" value="HYDROXYACYL-THIOESTER DEHYDRATASE TYPE 2, MITOCHONDRIAL-RELATED"/>
    <property type="match status" value="1"/>
</dbReference>
<feature type="domain" description="FAS1-like dehydratase" evidence="1">
    <location>
        <begin position="32"/>
        <end position="151"/>
    </location>
</feature>
<dbReference type="GO" id="GO:0006633">
    <property type="term" value="P:fatty acid biosynthetic process"/>
    <property type="evidence" value="ECO:0007669"/>
    <property type="project" value="TreeGrafter"/>
</dbReference>
<organism evidence="2 3">
    <name type="scientific">Tectimicrobiota bacterium</name>
    <dbReference type="NCBI Taxonomy" id="2528274"/>
    <lineage>
        <taxon>Bacteria</taxon>
        <taxon>Pseudomonadati</taxon>
        <taxon>Nitrospinota/Tectimicrobiota group</taxon>
        <taxon>Candidatus Tectimicrobiota</taxon>
    </lineage>
</organism>
<dbReference type="Proteomes" id="UP000769766">
    <property type="component" value="Unassembled WGS sequence"/>
</dbReference>
<reference evidence="2" key="1">
    <citation type="submission" date="2020-07" db="EMBL/GenBank/DDBJ databases">
        <title>Huge and variable diversity of episymbiotic CPR bacteria and DPANN archaea in groundwater ecosystems.</title>
        <authorList>
            <person name="He C.Y."/>
            <person name="Keren R."/>
            <person name="Whittaker M."/>
            <person name="Farag I.F."/>
            <person name="Doudna J."/>
            <person name="Cate J.H.D."/>
            <person name="Banfield J.F."/>
        </authorList>
    </citation>
    <scope>NUCLEOTIDE SEQUENCE</scope>
    <source>
        <strain evidence="2">NC_groundwater_672_Ag_B-0.1um_62_36</strain>
    </source>
</reference>
<gene>
    <name evidence="2" type="ORF">HYY20_07335</name>
</gene>
<dbReference type="PANTHER" id="PTHR43437:SF3">
    <property type="entry name" value="HYDROXYACYL-THIOESTER DEHYDRATASE TYPE 2, MITOCHONDRIAL"/>
    <property type="match status" value="1"/>
</dbReference>
<dbReference type="CDD" id="cd03441">
    <property type="entry name" value="R_hydratase_like"/>
    <property type="match status" value="1"/>
</dbReference>
<dbReference type="GO" id="GO:0019171">
    <property type="term" value="F:(3R)-hydroxyacyl-[acyl-carrier-protein] dehydratase activity"/>
    <property type="evidence" value="ECO:0007669"/>
    <property type="project" value="TreeGrafter"/>
</dbReference>
<sequence>MEPRHARITEEELERLRQRMGIEIPHRPSYIEEISRDAIRHFAYGLGDLNPLWTDEEYAQKTRYGGLVAPPCILYSTSLIASGAMGGLPGVHAMFSGTDWEWFLPLRAGDRIRSTSRLSQLDEKSSEFARRTILQGYETRFTNQQGEQVARATSFCLRAERDTAREKGKYSTITRQSYTEAEIQAIEAGYDREEVRGSRPRYWEEVTVGEKLTPLVKGPLTVTDMVAWLMGWGGIFLRAHRIGLEFRRKHPGAASRDAYGVPDVPERVHWDSDFAREVGVPGAYDYGPQRISWMGQLMTHWIGDDGFLQRLNVQVRRFNIVGDTTWCKGRVIDKQCSGKDHWVVCEVWAENQRGEVTVKGEATALLPTKLGD</sequence>
<dbReference type="AlphaFoldDB" id="A0A932CNJ2"/>
<dbReference type="InterPro" id="IPR039569">
    <property type="entry name" value="FAS1-like_DH_region"/>
</dbReference>
<evidence type="ECO:0000313" key="3">
    <source>
        <dbReference type="Proteomes" id="UP000769766"/>
    </source>
</evidence>
<dbReference type="InterPro" id="IPR029069">
    <property type="entry name" value="HotDog_dom_sf"/>
</dbReference>
<dbReference type="InterPro" id="IPR050965">
    <property type="entry name" value="UPF0336/Enoyl-CoA_hydratase"/>
</dbReference>
<evidence type="ECO:0000259" key="1">
    <source>
        <dbReference type="Pfam" id="PF13452"/>
    </source>
</evidence>
<proteinExistence type="predicted"/>
<dbReference type="Pfam" id="PF13452">
    <property type="entry name" value="FAS1_DH_region"/>
    <property type="match status" value="1"/>
</dbReference>
<evidence type="ECO:0000313" key="2">
    <source>
        <dbReference type="EMBL" id="MBI2876678.1"/>
    </source>
</evidence>